<comment type="caution">
    <text evidence="4">The sequence shown here is derived from an EMBL/GenBank/DDBJ whole genome shotgun (WGS) entry which is preliminary data.</text>
</comment>
<name>A0ABS7ZXD6_9GAMM</name>
<dbReference type="RefSeq" id="WP_225676685.1">
    <property type="nucleotide sequence ID" value="NZ_JAEDAH010000099.1"/>
</dbReference>
<dbReference type="Gene3D" id="1.10.357.10">
    <property type="entry name" value="Tetracycline Repressor, domain 2"/>
    <property type="match status" value="1"/>
</dbReference>
<protein>
    <submittedName>
        <fullName evidence="4">TetR/AcrR family transcriptional regulator</fullName>
    </submittedName>
</protein>
<dbReference type="PANTHER" id="PTHR43479">
    <property type="entry name" value="ACREF/ENVCD OPERON REPRESSOR-RELATED"/>
    <property type="match status" value="1"/>
</dbReference>
<dbReference type="PROSITE" id="PS50977">
    <property type="entry name" value="HTH_TETR_2"/>
    <property type="match status" value="1"/>
</dbReference>
<sequence length="196" mass="22557">MPITQQDSIVITQLHQALLAAMSRQPYAKITVRDLAAGAGVSRQTFYQYFPNRDALLTDYVDSMFEVFYQNIEEPLRGDIHPGMGISNHLFAQWSRNRDFARLMFQPGLEALLIRRFRSYITRVMGFYIREHGIPVTDPERLAYMTDYLAGASWMVLQRWVESDFTYPEPDLAGLFTQLTQPGFLDALIRPVVPSV</sequence>
<dbReference type="InterPro" id="IPR050624">
    <property type="entry name" value="HTH-type_Tx_Regulator"/>
</dbReference>
<feature type="domain" description="HTH tetR-type" evidence="3">
    <location>
        <begin position="8"/>
        <end position="68"/>
    </location>
</feature>
<evidence type="ECO:0000259" key="3">
    <source>
        <dbReference type="PROSITE" id="PS50977"/>
    </source>
</evidence>
<dbReference type="Pfam" id="PF00440">
    <property type="entry name" value="TetR_N"/>
    <property type="match status" value="1"/>
</dbReference>
<dbReference type="Pfam" id="PF14278">
    <property type="entry name" value="TetR_C_8"/>
    <property type="match status" value="1"/>
</dbReference>
<dbReference type="PANTHER" id="PTHR43479:SF11">
    <property type="entry name" value="ACREF_ENVCD OPERON REPRESSOR-RELATED"/>
    <property type="match status" value="1"/>
</dbReference>
<reference evidence="4 5" key="1">
    <citation type="submission" date="2020-12" db="EMBL/GenBank/DDBJ databases">
        <title>Novel Thalassolituus-related marine hydrocarbonoclastic bacteria mediated algae-derived hydrocarbons mineralization in twilight zone of the northern South China Sea.</title>
        <authorList>
            <person name="Dong C."/>
        </authorList>
    </citation>
    <scope>NUCLEOTIDE SEQUENCE [LARGE SCALE GENOMIC DNA]</scope>
    <source>
        <strain evidence="4 5">IMCC1826</strain>
    </source>
</reference>
<dbReference type="InterPro" id="IPR009057">
    <property type="entry name" value="Homeodomain-like_sf"/>
</dbReference>
<keyword evidence="5" id="KW-1185">Reference proteome</keyword>
<gene>
    <name evidence="4" type="ORF">I9W95_15915</name>
</gene>
<dbReference type="EMBL" id="JAEDAH010000099">
    <property type="protein sequence ID" value="MCA6065086.1"/>
    <property type="molecule type" value="Genomic_DNA"/>
</dbReference>
<evidence type="ECO:0000256" key="2">
    <source>
        <dbReference type="PROSITE-ProRule" id="PRU00335"/>
    </source>
</evidence>
<feature type="DNA-binding region" description="H-T-H motif" evidence="2">
    <location>
        <begin position="31"/>
        <end position="50"/>
    </location>
</feature>
<organism evidence="4 5">
    <name type="scientific">Thalassolituus marinus</name>
    <dbReference type="NCBI Taxonomy" id="671053"/>
    <lineage>
        <taxon>Bacteria</taxon>
        <taxon>Pseudomonadati</taxon>
        <taxon>Pseudomonadota</taxon>
        <taxon>Gammaproteobacteria</taxon>
        <taxon>Oceanospirillales</taxon>
        <taxon>Oceanospirillaceae</taxon>
        <taxon>Thalassolituus</taxon>
    </lineage>
</organism>
<dbReference type="InterPro" id="IPR001647">
    <property type="entry name" value="HTH_TetR"/>
</dbReference>
<keyword evidence="1 2" id="KW-0238">DNA-binding</keyword>
<dbReference type="Proteomes" id="UP000714380">
    <property type="component" value="Unassembled WGS sequence"/>
</dbReference>
<dbReference type="InterPro" id="IPR039532">
    <property type="entry name" value="TetR_C_Firmicutes"/>
</dbReference>
<evidence type="ECO:0000256" key="1">
    <source>
        <dbReference type="ARBA" id="ARBA00023125"/>
    </source>
</evidence>
<accession>A0ABS7ZXD6</accession>
<dbReference type="SUPFAM" id="SSF46689">
    <property type="entry name" value="Homeodomain-like"/>
    <property type="match status" value="1"/>
</dbReference>
<evidence type="ECO:0000313" key="4">
    <source>
        <dbReference type="EMBL" id="MCA6065086.1"/>
    </source>
</evidence>
<proteinExistence type="predicted"/>
<evidence type="ECO:0000313" key="5">
    <source>
        <dbReference type="Proteomes" id="UP000714380"/>
    </source>
</evidence>